<dbReference type="InterPro" id="IPR000086">
    <property type="entry name" value="NUDIX_hydrolase_dom"/>
</dbReference>
<dbReference type="EMBL" id="JACBPP010000002">
    <property type="protein sequence ID" value="KAF8003664.1"/>
    <property type="molecule type" value="Genomic_DNA"/>
</dbReference>
<evidence type="ECO:0000313" key="4">
    <source>
        <dbReference type="Proteomes" id="UP000649328"/>
    </source>
</evidence>
<evidence type="ECO:0000259" key="2">
    <source>
        <dbReference type="PROSITE" id="PS51462"/>
    </source>
</evidence>
<dbReference type="PROSITE" id="PS51462">
    <property type="entry name" value="NUDIX"/>
    <property type="match status" value="1"/>
</dbReference>
<dbReference type="OrthoDB" id="10261522at2759"/>
<reference evidence="3" key="1">
    <citation type="submission" date="2020-10" db="EMBL/GenBank/DDBJ databases">
        <title>The Whole-Genome Sequence of Metschnikowia persimmonesis, a Novel Endophytic Yeast Species Isolated from Medicinal Plant Diospyros kaki Thumb.</title>
        <authorList>
            <person name="Rahmat E."/>
            <person name="Kang Y."/>
        </authorList>
    </citation>
    <scope>NUCLEOTIDE SEQUENCE</scope>
    <source>
        <strain evidence="3">KIOM G15050</strain>
    </source>
</reference>
<dbReference type="Proteomes" id="UP000649328">
    <property type="component" value="Unassembled WGS sequence"/>
</dbReference>
<dbReference type="Pfam" id="PF00293">
    <property type="entry name" value="NUDIX"/>
    <property type="match status" value="1"/>
</dbReference>
<dbReference type="InterPro" id="IPR015797">
    <property type="entry name" value="NUDIX_hydrolase-like_dom_sf"/>
</dbReference>
<dbReference type="SUPFAM" id="SSF55811">
    <property type="entry name" value="Nudix"/>
    <property type="match status" value="1"/>
</dbReference>
<comment type="caution">
    <text evidence="3">The sequence shown here is derived from an EMBL/GenBank/DDBJ whole genome shotgun (WGS) entry which is preliminary data.</text>
</comment>
<dbReference type="PANTHER" id="PTHR13622">
    <property type="entry name" value="THIAMIN PYROPHOSPHOKINASE"/>
    <property type="match status" value="1"/>
</dbReference>
<dbReference type="FunFam" id="3.90.79.10:FF:000019">
    <property type="entry name" value="Thiamin pyrophosphokinase, putative"/>
    <property type="match status" value="1"/>
</dbReference>
<dbReference type="InterPro" id="IPR031804">
    <property type="entry name" value="DUF4743"/>
</dbReference>
<sequence>MNGQNFCMLTTLLLVNEVDSFPYAADPYYWVLTTSCGHSIGYITPEIALRFEQCEQAHYFETNYINKQIKISESLDTLEKRTWVLSEVALSWKLFDQLLSDGWRDELYTVYFPSSQPYVRLERAFACLLGVVTYGVHIMGYVPAQSTPDGVLKIWVPRRSMNKQTYPGKLDNTIAGGLAYPYSITENAVKECYEEAGLPQAFLKDNMRAVGAISYMCQPHGSHGHVQPEVQYLYDLVFGSEEENVPCPVDGEAEDFKLMPIAEVYERMLNGEFKPNCALVVIDFMIRHGYLTWENEPNYLEILSRIHRKLPFATMN</sequence>
<name>A0A8H7GW72_9ASCO</name>
<dbReference type="Pfam" id="PF15916">
    <property type="entry name" value="DUF4743"/>
    <property type="match status" value="1"/>
</dbReference>
<evidence type="ECO:0000313" key="3">
    <source>
        <dbReference type="EMBL" id="KAF8003664.1"/>
    </source>
</evidence>
<protein>
    <recommendedName>
        <fullName evidence="2">Nudix hydrolase domain-containing protein</fullName>
    </recommendedName>
</protein>
<organism evidence="3 4">
    <name type="scientific">Metschnikowia pulcherrima</name>
    <dbReference type="NCBI Taxonomy" id="27326"/>
    <lineage>
        <taxon>Eukaryota</taxon>
        <taxon>Fungi</taxon>
        <taxon>Dikarya</taxon>
        <taxon>Ascomycota</taxon>
        <taxon>Saccharomycotina</taxon>
        <taxon>Pichiomycetes</taxon>
        <taxon>Metschnikowiaceae</taxon>
        <taxon>Metschnikowia</taxon>
    </lineage>
</organism>
<proteinExistence type="predicted"/>
<dbReference type="AlphaFoldDB" id="A0A8H7GW72"/>
<evidence type="ECO:0000256" key="1">
    <source>
        <dbReference type="SAM" id="SignalP"/>
    </source>
</evidence>
<keyword evidence="1" id="KW-0732">Signal</keyword>
<feature type="signal peptide" evidence="1">
    <location>
        <begin position="1"/>
        <end position="20"/>
    </location>
</feature>
<dbReference type="GO" id="GO:0044715">
    <property type="term" value="F:8-oxo-dGDP phosphatase activity"/>
    <property type="evidence" value="ECO:0007669"/>
    <property type="project" value="TreeGrafter"/>
</dbReference>
<gene>
    <name evidence="3" type="ORF">HF325_001112</name>
</gene>
<accession>A0A8H7GW72</accession>
<feature type="chain" id="PRO_5034247708" description="Nudix hydrolase domain-containing protein" evidence="1">
    <location>
        <begin position="21"/>
        <end position="316"/>
    </location>
</feature>
<feature type="domain" description="Nudix hydrolase" evidence="2">
    <location>
        <begin position="131"/>
        <end position="283"/>
    </location>
</feature>
<keyword evidence="4" id="KW-1185">Reference proteome</keyword>
<dbReference type="CDD" id="cd03676">
    <property type="entry name" value="NUDIX_Tnr3_like"/>
    <property type="match status" value="1"/>
</dbReference>
<dbReference type="PANTHER" id="PTHR13622:SF8">
    <property type="entry name" value="THIAMIN PYROPHOSPHOKINASE 1"/>
    <property type="match status" value="1"/>
</dbReference>
<dbReference type="Gene3D" id="3.90.79.10">
    <property type="entry name" value="Nucleoside Triphosphate Pyrophosphohydrolase"/>
    <property type="match status" value="1"/>
</dbReference>